<dbReference type="EMBL" id="JAUSVX010000006">
    <property type="protein sequence ID" value="MDQ0470646.1"/>
    <property type="molecule type" value="Genomic_DNA"/>
</dbReference>
<keyword evidence="1" id="KW-0812">Transmembrane</keyword>
<dbReference type="RefSeq" id="WP_307274778.1">
    <property type="nucleotide sequence ID" value="NZ_JAUSVX010000006.1"/>
</dbReference>
<evidence type="ECO:0000313" key="2">
    <source>
        <dbReference type="EMBL" id="MDQ0470646.1"/>
    </source>
</evidence>
<accession>A0ABU0J8N8</accession>
<keyword evidence="1" id="KW-1133">Transmembrane helix</keyword>
<keyword evidence="1" id="KW-0472">Membrane</keyword>
<dbReference type="Proteomes" id="UP001242480">
    <property type="component" value="Unassembled WGS sequence"/>
</dbReference>
<proteinExistence type="predicted"/>
<keyword evidence="3" id="KW-1185">Reference proteome</keyword>
<comment type="caution">
    <text evidence="2">The sequence shown here is derived from an EMBL/GenBank/DDBJ whole genome shotgun (WGS) entry which is preliminary data.</text>
</comment>
<reference evidence="2 3" key="1">
    <citation type="submission" date="2023-07" db="EMBL/GenBank/DDBJ databases">
        <title>Genomic Encyclopedia of Type Strains, Phase IV (KMG-IV): sequencing the most valuable type-strain genomes for metagenomic binning, comparative biology and taxonomic classification.</title>
        <authorList>
            <person name="Goeker M."/>
        </authorList>
    </citation>
    <scope>NUCLEOTIDE SEQUENCE [LARGE SCALE GENOMIC DNA]</scope>
    <source>
        <strain evidence="2 3">DSM 19619</strain>
    </source>
</reference>
<sequence>MTAPRIPDATFNAYVDGRLNARAERETKAILDKDPAGSARAANWRRQAESLRAALNPVADEPLPLSILLKLRASTAKSRWHGAEWLIGMAFALGLCCGVALGAWLAHASL</sequence>
<feature type="transmembrane region" description="Helical" evidence="1">
    <location>
        <begin position="85"/>
        <end position="106"/>
    </location>
</feature>
<evidence type="ECO:0000256" key="1">
    <source>
        <dbReference type="SAM" id="Phobius"/>
    </source>
</evidence>
<organism evidence="2 3">
    <name type="scientific">Labrys wisconsinensis</name>
    <dbReference type="NCBI Taxonomy" id="425677"/>
    <lineage>
        <taxon>Bacteria</taxon>
        <taxon>Pseudomonadati</taxon>
        <taxon>Pseudomonadota</taxon>
        <taxon>Alphaproteobacteria</taxon>
        <taxon>Hyphomicrobiales</taxon>
        <taxon>Xanthobacteraceae</taxon>
        <taxon>Labrys</taxon>
    </lineage>
</organism>
<name>A0ABU0J8N8_9HYPH</name>
<gene>
    <name evidence="2" type="ORF">QO011_003665</name>
</gene>
<protein>
    <submittedName>
        <fullName evidence="2">Anti-sigma factor RsiW</fullName>
    </submittedName>
</protein>
<evidence type="ECO:0000313" key="3">
    <source>
        <dbReference type="Proteomes" id="UP001242480"/>
    </source>
</evidence>